<sequence length="59" mass="6842">MTWLTIVGFFLLFIIFITCGTYLLLKNKKEKNVHNNILGFIFLLVGIILLVLNLLFLLD</sequence>
<evidence type="ECO:0000256" key="1">
    <source>
        <dbReference type="SAM" id="Phobius"/>
    </source>
</evidence>
<dbReference type="HOGENOM" id="CLU_2955079_0_0_9"/>
<dbReference type="KEGG" id="lsp:Bsph_2032"/>
<evidence type="ECO:0000313" key="2">
    <source>
        <dbReference type="EMBL" id="ACA39609.1"/>
    </source>
</evidence>
<reference evidence="2 3" key="1">
    <citation type="journal article" date="2008" name="J. Bacteriol.">
        <title>Complete genome sequence of the mosquitocidal bacterium Bacillus sphaericus C3-41 and comparison with those of closely related Bacillus species.</title>
        <authorList>
            <person name="Hu X."/>
            <person name="Fan W."/>
            <person name="Han B."/>
            <person name="Liu H."/>
            <person name="Zheng D."/>
            <person name="Li Q."/>
            <person name="Dong W."/>
            <person name="Yan J."/>
            <person name="Gao M."/>
            <person name="Berry C."/>
            <person name="Yuan Z."/>
        </authorList>
    </citation>
    <scope>NUCLEOTIDE SEQUENCE [LARGE SCALE GENOMIC DNA]</scope>
    <source>
        <strain evidence="2 3">C3-41</strain>
    </source>
</reference>
<feature type="transmembrane region" description="Helical" evidence="1">
    <location>
        <begin position="6"/>
        <end position="25"/>
    </location>
</feature>
<proteinExistence type="predicted"/>
<gene>
    <name evidence="2" type="ordered locus">Bsph_2032</name>
</gene>
<keyword evidence="1" id="KW-0472">Membrane</keyword>
<name>B1HU54_LYSSC</name>
<accession>B1HU54</accession>
<dbReference type="Proteomes" id="UP000002164">
    <property type="component" value="Chromosome"/>
</dbReference>
<keyword evidence="1" id="KW-1133">Transmembrane helix</keyword>
<dbReference type="EnsemblBacteria" id="ACA39609">
    <property type="protein sequence ID" value="ACA39609"/>
    <property type="gene ID" value="Bsph_2032"/>
</dbReference>
<evidence type="ECO:0000313" key="3">
    <source>
        <dbReference type="Proteomes" id="UP000002164"/>
    </source>
</evidence>
<feature type="transmembrane region" description="Helical" evidence="1">
    <location>
        <begin position="37"/>
        <end position="58"/>
    </location>
</feature>
<keyword evidence="1" id="KW-0812">Transmembrane</keyword>
<organism evidence="2 3">
    <name type="scientific">Lysinibacillus sphaericus (strain C3-41)</name>
    <dbReference type="NCBI Taxonomy" id="444177"/>
    <lineage>
        <taxon>Bacteria</taxon>
        <taxon>Bacillati</taxon>
        <taxon>Bacillota</taxon>
        <taxon>Bacilli</taxon>
        <taxon>Bacillales</taxon>
        <taxon>Bacillaceae</taxon>
        <taxon>Lysinibacillus</taxon>
    </lineage>
</organism>
<protein>
    <submittedName>
        <fullName evidence="2">Uncharacterized protein</fullName>
    </submittedName>
</protein>
<dbReference type="AlphaFoldDB" id="B1HU54"/>
<dbReference type="EMBL" id="CP000817">
    <property type="protein sequence ID" value="ACA39609.1"/>
    <property type="molecule type" value="Genomic_DNA"/>
</dbReference>